<dbReference type="EMBL" id="MASU01000022">
    <property type="protein sequence ID" value="PXY18219.1"/>
    <property type="molecule type" value="Genomic_DNA"/>
</dbReference>
<accession>A0A318L9R2</accession>
<dbReference type="RefSeq" id="WP_110343682.1">
    <property type="nucleotide sequence ID" value="NZ_JBHVKT010000004.1"/>
</dbReference>
<keyword evidence="1" id="KW-0472">Membrane</keyword>
<dbReference type="OrthoDB" id="3629086at2"/>
<feature type="transmembrane region" description="Helical" evidence="1">
    <location>
        <begin position="20"/>
        <end position="37"/>
    </location>
</feature>
<feature type="transmembrane region" description="Helical" evidence="1">
    <location>
        <begin position="113"/>
        <end position="131"/>
    </location>
</feature>
<proteinExistence type="predicted"/>
<keyword evidence="3" id="KW-1185">Reference proteome</keyword>
<evidence type="ECO:0000313" key="2">
    <source>
        <dbReference type="EMBL" id="PXY18219.1"/>
    </source>
</evidence>
<keyword evidence="1" id="KW-0812">Transmembrane</keyword>
<reference evidence="2 3" key="1">
    <citation type="submission" date="2016-07" db="EMBL/GenBank/DDBJ databases">
        <title>Draft genome sequence of Prauserella sp. YIM 121212, isolated from alkaline soil.</title>
        <authorList>
            <person name="Ruckert C."/>
            <person name="Albersmeier A."/>
            <person name="Jiang C.-L."/>
            <person name="Jiang Y."/>
            <person name="Kalinowski J."/>
            <person name="Schneider O."/>
            <person name="Winkler A."/>
            <person name="Zotchev S.B."/>
        </authorList>
    </citation>
    <scope>NUCLEOTIDE SEQUENCE [LARGE SCALE GENOMIC DNA]</scope>
    <source>
        <strain evidence="2 3">YIM 121212</strain>
    </source>
</reference>
<name>A0A318L9R2_9PSEU</name>
<evidence type="ECO:0000313" key="3">
    <source>
        <dbReference type="Proteomes" id="UP000247892"/>
    </source>
</evidence>
<sequence>MVGPHPERIAVRTAGRRRAAGIYGAIVTAAILTAAGGQLRTTALAVAVLVTLLVYWSAEEYAELLGEHVSNGRLPRLGQVVGELRATWPMVTASYGPLAALLLARLAGASPAAAANAGLAVAVVLLVYHAWSAARVARLRGPALIGATCAAGLLGVVMILMKNLVLLHLH</sequence>
<evidence type="ECO:0000256" key="1">
    <source>
        <dbReference type="SAM" id="Phobius"/>
    </source>
</evidence>
<keyword evidence="1" id="KW-1133">Transmembrane helix</keyword>
<gene>
    <name evidence="2" type="ORF">BA062_35755</name>
</gene>
<dbReference type="AlphaFoldDB" id="A0A318L9R2"/>
<comment type="caution">
    <text evidence="2">The sequence shown here is derived from an EMBL/GenBank/DDBJ whole genome shotgun (WGS) entry which is preliminary data.</text>
</comment>
<feature type="transmembrane region" description="Helical" evidence="1">
    <location>
        <begin position="143"/>
        <end position="161"/>
    </location>
</feature>
<dbReference type="Proteomes" id="UP000247892">
    <property type="component" value="Unassembled WGS sequence"/>
</dbReference>
<protein>
    <submittedName>
        <fullName evidence="2">Uncharacterized protein</fullName>
    </submittedName>
</protein>
<organism evidence="2 3">
    <name type="scientific">Prauserella flavalba</name>
    <dbReference type="NCBI Taxonomy" id="1477506"/>
    <lineage>
        <taxon>Bacteria</taxon>
        <taxon>Bacillati</taxon>
        <taxon>Actinomycetota</taxon>
        <taxon>Actinomycetes</taxon>
        <taxon>Pseudonocardiales</taxon>
        <taxon>Pseudonocardiaceae</taxon>
        <taxon>Prauserella</taxon>
    </lineage>
</organism>